<accession>A0A6J1S7F3</accession>
<evidence type="ECO:0000313" key="6">
    <source>
        <dbReference type="RefSeq" id="XP_026276952.1"/>
    </source>
</evidence>
<protein>
    <submittedName>
        <fullName evidence="6">Protein takeout-like</fullName>
    </submittedName>
</protein>
<evidence type="ECO:0000256" key="4">
    <source>
        <dbReference type="SAM" id="SignalP"/>
    </source>
</evidence>
<keyword evidence="5" id="KW-1185">Reference proteome</keyword>
<proteinExistence type="inferred from homology"/>
<dbReference type="Proteomes" id="UP000504606">
    <property type="component" value="Unplaced"/>
</dbReference>
<dbReference type="FunFam" id="3.15.10.30:FF:000001">
    <property type="entry name" value="Takeout-like protein 1"/>
    <property type="match status" value="1"/>
</dbReference>
<reference evidence="6" key="1">
    <citation type="submission" date="2025-08" db="UniProtKB">
        <authorList>
            <consortium name="RefSeq"/>
        </authorList>
    </citation>
    <scope>IDENTIFICATION</scope>
    <source>
        <tissue evidence="6">Whole organism</tissue>
    </source>
</reference>
<dbReference type="SMART" id="SM00700">
    <property type="entry name" value="JHBP"/>
    <property type="match status" value="1"/>
</dbReference>
<evidence type="ECO:0000256" key="3">
    <source>
        <dbReference type="ARBA" id="ARBA00060902"/>
    </source>
</evidence>
<keyword evidence="1 4" id="KW-0732">Signal</keyword>
<dbReference type="OrthoDB" id="8190514at2759"/>
<feature type="chain" id="PRO_5026880808" evidence="4">
    <location>
        <begin position="18"/>
        <end position="246"/>
    </location>
</feature>
<dbReference type="InterPro" id="IPR038606">
    <property type="entry name" value="To_sf"/>
</dbReference>
<dbReference type="AlphaFoldDB" id="A0A6J1S7F3"/>
<dbReference type="GO" id="GO:0005615">
    <property type="term" value="C:extracellular space"/>
    <property type="evidence" value="ECO:0007669"/>
    <property type="project" value="TreeGrafter"/>
</dbReference>
<dbReference type="Gene3D" id="3.15.10.30">
    <property type="entry name" value="Haemolymph juvenile hormone binding protein"/>
    <property type="match status" value="1"/>
</dbReference>
<keyword evidence="2" id="KW-0090">Biological rhythms</keyword>
<comment type="similarity">
    <text evidence="3">Belongs to the TO family.</text>
</comment>
<dbReference type="RefSeq" id="XP_026276952.1">
    <property type="nucleotide sequence ID" value="XM_026421167.2"/>
</dbReference>
<dbReference type="PANTHER" id="PTHR11008">
    <property type="entry name" value="PROTEIN TAKEOUT-LIKE PROTEIN"/>
    <property type="match status" value="1"/>
</dbReference>
<evidence type="ECO:0000256" key="1">
    <source>
        <dbReference type="ARBA" id="ARBA00022729"/>
    </source>
</evidence>
<gene>
    <name evidence="6" type="primary">LOC113205505</name>
</gene>
<dbReference type="GO" id="GO:0007623">
    <property type="term" value="P:circadian rhythm"/>
    <property type="evidence" value="ECO:0007669"/>
    <property type="project" value="UniProtKB-ARBA"/>
</dbReference>
<evidence type="ECO:0000313" key="5">
    <source>
        <dbReference type="Proteomes" id="UP000504606"/>
    </source>
</evidence>
<organism evidence="5 6">
    <name type="scientific">Frankliniella occidentalis</name>
    <name type="common">Western flower thrips</name>
    <name type="synonym">Euthrips occidentalis</name>
    <dbReference type="NCBI Taxonomy" id="133901"/>
    <lineage>
        <taxon>Eukaryota</taxon>
        <taxon>Metazoa</taxon>
        <taxon>Ecdysozoa</taxon>
        <taxon>Arthropoda</taxon>
        <taxon>Hexapoda</taxon>
        <taxon>Insecta</taxon>
        <taxon>Pterygota</taxon>
        <taxon>Neoptera</taxon>
        <taxon>Paraneoptera</taxon>
        <taxon>Thysanoptera</taxon>
        <taxon>Terebrantia</taxon>
        <taxon>Thripoidea</taxon>
        <taxon>Thripidae</taxon>
        <taxon>Frankliniella</taxon>
    </lineage>
</organism>
<dbReference type="PANTHER" id="PTHR11008:SF32">
    <property type="entry name" value="CIRCADIAN CLOCK-CONTROLLED PROTEIN DAYWAKE-RELATED"/>
    <property type="match status" value="1"/>
</dbReference>
<dbReference type="KEGG" id="foc:113205505"/>
<dbReference type="Pfam" id="PF06585">
    <property type="entry name" value="JHBP"/>
    <property type="match status" value="1"/>
</dbReference>
<evidence type="ECO:0000256" key="2">
    <source>
        <dbReference type="ARBA" id="ARBA00023108"/>
    </source>
</evidence>
<dbReference type="InterPro" id="IPR010562">
    <property type="entry name" value="Haemolymph_juvenile_hormone-bd"/>
</dbReference>
<feature type="signal peptide" evidence="4">
    <location>
        <begin position="1"/>
        <end position="17"/>
    </location>
</feature>
<name>A0A6J1S7F3_FRAOC</name>
<dbReference type="GeneID" id="113205505"/>
<sequence>MLAKVLVLLALSGLSFSAKLPSNFQTCHVNDVEFSTCLAKAIEDALHSLKDGEKTLGIAPIDPLHVDEMTLDLGSGPISIVLSAKDLNIVGLHSTTVDSAELDSKKHVLVVKAQTKHLRLDFQYKATGQILVVPVRGDGPAFFEFDDVATTHVITGEPVERKGKTYWTITDYKVNIEPKKMKCHFTDLIKGNSQVSEQVNGFLNGDWKLFYKQIQGPAQEAFSAMFKQLAGRVFDRVPITDIYQDI</sequence>